<reference evidence="10" key="1">
    <citation type="submission" date="2017-08" db="EMBL/GenBank/DDBJ databases">
        <authorList>
            <person name="Varghese N."/>
            <person name="Submissions S."/>
        </authorList>
    </citation>
    <scope>NUCLEOTIDE SEQUENCE [LARGE SCALE GENOMIC DNA]</scope>
    <source>
        <strain evidence="10">USBA17B2</strain>
    </source>
</reference>
<evidence type="ECO:0000313" key="9">
    <source>
        <dbReference type="EMBL" id="SOC57736.1"/>
    </source>
</evidence>
<dbReference type="RefSeq" id="WP_097189141.1">
    <property type="nucleotide sequence ID" value="NZ_OBQK01000015.1"/>
</dbReference>
<feature type="transmembrane region" description="Helical" evidence="8">
    <location>
        <begin position="7"/>
        <end position="24"/>
    </location>
</feature>
<evidence type="ECO:0000256" key="6">
    <source>
        <dbReference type="ARBA" id="ARBA00023136"/>
    </source>
</evidence>
<keyword evidence="4 8" id="KW-0812">Transmembrane</keyword>
<evidence type="ECO:0000256" key="7">
    <source>
        <dbReference type="SAM" id="MobiDB-lite"/>
    </source>
</evidence>
<evidence type="ECO:0000313" key="10">
    <source>
        <dbReference type="Proteomes" id="UP000219688"/>
    </source>
</evidence>
<feature type="compositionally biased region" description="Basic and acidic residues" evidence="7">
    <location>
        <begin position="212"/>
        <end position="225"/>
    </location>
</feature>
<dbReference type="PANTHER" id="PTHR34584">
    <property type="entry name" value="NA(+)/H(+) ANTIPORTER SUBUNIT E1"/>
    <property type="match status" value="1"/>
</dbReference>
<evidence type="ECO:0000256" key="5">
    <source>
        <dbReference type="ARBA" id="ARBA00022989"/>
    </source>
</evidence>
<evidence type="ECO:0000256" key="2">
    <source>
        <dbReference type="ARBA" id="ARBA00006228"/>
    </source>
</evidence>
<feature type="compositionally biased region" description="Low complexity" evidence="7">
    <location>
        <begin position="183"/>
        <end position="199"/>
    </location>
</feature>
<dbReference type="NCBIfam" id="NF006521">
    <property type="entry name" value="PRK08965.1-5"/>
    <property type="match status" value="1"/>
</dbReference>
<dbReference type="InterPro" id="IPR002758">
    <property type="entry name" value="Cation_antiport_E"/>
</dbReference>
<feature type="transmembrane region" description="Helical" evidence="8">
    <location>
        <begin position="30"/>
        <end position="48"/>
    </location>
</feature>
<dbReference type="Proteomes" id="UP000219688">
    <property type="component" value="Unassembled WGS sequence"/>
</dbReference>
<evidence type="ECO:0000256" key="3">
    <source>
        <dbReference type="ARBA" id="ARBA00022475"/>
    </source>
</evidence>
<dbReference type="PANTHER" id="PTHR34584:SF1">
    <property type="entry name" value="NA(+)_H(+) ANTIPORTER SUBUNIT E1"/>
    <property type="match status" value="1"/>
</dbReference>
<dbReference type="Pfam" id="PF01899">
    <property type="entry name" value="MNHE"/>
    <property type="match status" value="1"/>
</dbReference>
<organism evidence="9 10">
    <name type="scientific">Ornithinimicrobium cerasi</name>
    <dbReference type="NCBI Taxonomy" id="2248773"/>
    <lineage>
        <taxon>Bacteria</taxon>
        <taxon>Bacillati</taxon>
        <taxon>Actinomycetota</taxon>
        <taxon>Actinomycetes</taxon>
        <taxon>Micrococcales</taxon>
        <taxon>Ornithinimicrobiaceae</taxon>
        <taxon>Ornithinimicrobium</taxon>
    </lineage>
</organism>
<evidence type="ECO:0000256" key="8">
    <source>
        <dbReference type="SAM" id="Phobius"/>
    </source>
</evidence>
<dbReference type="EMBL" id="OBQK01000015">
    <property type="protein sequence ID" value="SOC57736.1"/>
    <property type="molecule type" value="Genomic_DNA"/>
</dbReference>
<dbReference type="GO" id="GO:0008324">
    <property type="term" value="F:monoatomic cation transmembrane transporter activity"/>
    <property type="evidence" value="ECO:0007669"/>
    <property type="project" value="InterPro"/>
</dbReference>
<dbReference type="GO" id="GO:0005886">
    <property type="term" value="C:plasma membrane"/>
    <property type="evidence" value="ECO:0007669"/>
    <property type="project" value="UniProtKB-SubCell"/>
</dbReference>
<proteinExistence type="inferred from homology"/>
<keyword evidence="5 8" id="KW-1133">Transmembrane helix</keyword>
<accession>A0A285VWV9</accession>
<keyword evidence="3" id="KW-1003">Cell membrane</keyword>
<keyword evidence="10" id="KW-1185">Reference proteome</keyword>
<keyword evidence="6 8" id="KW-0472">Membrane</keyword>
<feature type="region of interest" description="Disordered" evidence="7">
    <location>
        <begin position="173"/>
        <end position="225"/>
    </location>
</feature>
<name>A0A285VWV9_9MICO</name>
<evidence type="ECO:0000256" key="1">
    <source>
        <dbReference type="ARBA" id="ARBA00004651"/>
    </source>
</evidence>
<sequence>MRAAGRRVSPFSVLWLSVVWVLLWGTFDPVTIVGGVLVALAVLVAFPLPRVPVRLRVRPVATVVLLSRFLYDLVIASFHVAWLTVRPGEPVRGVVMDLQLAGDDELLQTITAEMVALVPGTVVIDLDPLQRLLTLHALQVSTPRDAQLVRRRVLGQEARVLRAFHPDPVAMLDPRRRRDAETEAAAEGEPGWEAWPGEAADGRRPAPGRGGPIDERSGTQRGERS</sequence>
<gene>
    <name evidence="9" type="ORF">SAMN05421879_11543</name>
</gene>
<comment type="subcellular location">
    <subcellularLocation>
        <location evidence="1">Cell membrane</location>
        <topology evidence="1">Multi-pass membrane protein</topology>
    </subcellularLocation>
</comment>
<comment type="similarity">
    <text evidence="2">Belongs to the CPA3 antiporters (TC 2.A.63) subunit E family.</text>
</comment>
<evidence type="ECO:0000256" key="4">
    <source>
        <dbReference type="ARBA" id="ARBA00022692"/>
    </source>
</evidence>
<dbReference type="AlphaFoldDB" id="A0A285VWV9"/>
<feature type="transmembrane region" description="Helical" evidence="8">
    <location>
        <begin position="60"/>
        <end position="82"/>
    </location>
</feature>
<protein>
    <submittedName>
        <fullName evidence="9">Multicomponent Na+:H+ antiporter subunit E</fullName>
    </submittedName>
</protein>